<evidence type="ECO:0000313" key="1">
    <source>
        <dbReference type="EMBL" id="KAH6879549.1"/>
    </source>
</evidence>
<gene>
    <name evidence="1" type="ORF">B0T10DRAFT_464583</name>
</gene>
<reference evidence="1 2" key="1">
    <citation type="journal article" date="2021" name="Nat. Commun.">
        <title>Genetic determinants of endophytism in the Arabidopsis root mycobiome.</title>
        <authorList>
            <person name="Mesny F."/>
            <person name="Miyauchi S."/>
            <person name="Thiergart T."/>
            <person name="Pickel B."/>
            <person name="Atanasova L."/>
            <person name="Karlsson M."/>
            <person name="Huettel B."/>
            <person name="Barry K.W."/>
            <person name="Haridas S."/>
            <person name="Chen C."/>
            <person name="Bauer D."/>
            <person name="Andreopoulos W."/>
            <person name="Pangilinan J."/>
            <person name="LaButti K."/>
            <person name="Riley R."/>
            <person name="Lipzen A."/>
            <person name="Clum A."/>
            <person name="Drula E."/>
            <person name="Henrissat B."/>
            <person name="Kohler A."/>
            <person name="Grigoriev I.V."/>
            <person name="Martin F.M."/>
            <person name="Hacquard S."/>
        </authorList>
    </citation>
    <scope>NUCLEOTIDE SEQUENCE [LARGE SCALE GENOMIC DNA]</scope>
    <source>
        <strain evidence="1 2">MPI-CAGE-CH-0241</strain>
    </source>
</reference>
<accession>A0A9P9AKS0</accession>
<name>A0A9P9AKS0_9HYPO</name>
<dbReference type="AlphaFoldDB" id="A0A9P9AKS0"/>
<organism evidence="1 2">
    <name type="scientific">Thelonectria olida</name>
    <dbReference type="NCBI Taxonomy" id="1576542"/>
    <lineage>
        <taxon>Eukaryota</taxon>
        <taxon>Fungi</taxon>
        <taxon>Dikarya</taxon>
        <taxon>Ascomycota</taxon>
        <taxon>Pezizomycotina</taxon>
        <taxon>Sordariomycetes</taxon>
        <taxon>Hypocreomycetidae</taxon>
        <taxon>Hypocreales</taxon>
        <taxon>Nectriaceae</taxon>
        <taxon>Thelonectria</taxon>
    </lineage>
</organism>
<protein>
    <submittedName>
        <fullName evidence="1">Uncharacterized protein</fullName>
    </submittedName>
</protein>
<dbReference type="EMBL" id="JAGPYM010000029">
    <property type="protein sequence ID" value="KAH6879549.1"/>
    <property type="molecule type" value="Genomic_DNA"/>
</dbReference>
<dbReference type="Proteomes" id="UP000777438">
    <property type="component" value="Unassembled WGS sequence"/>
</dbReference>
<comment type="caution">
    <text evidence="1">The sequence shown here is derived from an EMBL/GenBank/DDBJ whole genome shotgun (WGS) entry which is preliminary data.</text>
</comment>
<keyword evidence="2" id="KW-1185">Reference proteome</keyword>
<sequence>MTILIAITFSVKESSVGMSELEYNGPNKEKASSHYSYNEYCGKTSRLSGGRPPSIRSRGLRGAVAAYQAVLDKADRQLFITTAITFVEVTVQKKIDRKRGGQNSKGCRDLFTKGSGQALRVLVIHITKHILKGFGQDLGNASDIWEGILSNRVNADTLALIRTYNLLSFFVDLAEPAKLYVEGDGTRDDVRATDNPYNELDLTKLMNRHVPGDESLLKNPWMDSRVTSDDFPSATFTAQPSRPRRVGQWIRSPKRGQIAAQNGGERYGLL</sequence>
<proteinExistence type="predicted"/>
<evidence type="ECO:0000313" key="2">
    <source>
        <dbReference type="Proteomes" id="UP000777438"/>
    </source>
</evidence>